<dbReference type="GO" id="GO:0042026">
    <property type="term" value="P:protein refolding"/>
    <property type="evidence" value="ECO:0007669"/>
    <property type="project" value="UniProtKB-ARBA"/>
</dbReference>
<dbReference type="Pfam" id="PF00254">
    <property type="entry name" value="FKBP_C"/>
    <property type="match status" value="1"/>
</dbReference>
<reference evidence="12 13" key="1">
    <citation type="submission" date="2018-06" db="EMBL/GenBank/DDBJ databases">
        <authorList>
            <consortium name="Pathogen Informatics"/>
            <person name="Doyle S."/>
        </authorList>
    </citation>
    <scope>NUCLEOTIDE SEQUENCE [LARGE SCALE GENOMIC DNA]</scope>
    <source>
        <strain evidence="12 13">NCTC10717</strain>
    </source>
</reference>
<evidence type="ECO:0000313" key="13">
    <source>
        <dbReference type="Proteomes" id="UP000254575"/>
    </source>
</evidence>
<dbReference type="Proteomes" id="UP000254575">
    <property type="component" value="Unassembled WGS sequence"/>
</dbReference>
<evidence type="ECO:0000256" key="7">
    <source>
        <dbReference type="ARBA" id="ARBA00023235"/>
    </source>
</evidence>
<protein>
    <recommendedName>
        <fullName evidence="10">Peptidyl-prolyl cis-trans isomerase</fullName>
        <ecNumber evidence="10">5.2.1.8</ecNumber>
    </recommendedName>
</protein>
<evidence type="ECO:0000256" key="9">
    <source>
        <dbReference type="PROSITE-ProRule" id="PRU00277"/>
    </source>
</evidence>
<dbReference type="GO" id="GO:0003755">
    <property type="term" value="F:peptidyl-prolyl cis-trans isomerase activity"/>
    <property type="evidence" value="ECO:0007669"/>
    <property type="project" value="UniProtKB-UniRule"/>
</dbReference>
<dbReference type="InterPro" id="IPR001179">
    <property type="entry name" value="PPIase_FKBP_dom"/>
</dbReference>
<dbReference type="PANTHER" id="PTHR47861:SF3">
    <property type="entry name" value="FKBP-TYPE PEPTIDYL-PROLYL CIS-TRANS ISOMERASE SLYD"/>
    <property type="match status" value="1"/>
</dbReference>
<comment type="catalytic activity">
    <reaction evidence="1 9 10">
        <text>[protein]-peptidylproline (omega=180) = [protein]-peptidylproline (omega=0)</text>
        <dbReference type="Rhea" id="RHEA:16237"/>
        <dbReference type="Rhea" id="RHEA-COMP:10747"/>
        <dbReference type="Rhea" id="RHEA-COMP:10748"/>
        <dbReference type="ChEBI" id="CHEBI:83833"/>
        <dbReference type="ChEBI" id="CHEBI:83834"/>
        <dbReference type="EC" id="5.2.1.8"/>
    </reaction>
</comment>
<comment type="function">
    <text evidence="8">Also involved in hydrogenase metallocenter assembly, probably by participating in the nickel insertion step. This function in hydrogenase biosynthesis requires chaperone activity and the presence of the metal-binding domain, but not PPIase activity.</text>
</comment>
<evidence type="ECO:0000256" key="8">
    <source>
        <dbReference type="ARBA" id="ARBA00037071"/>
    </source>
</evidence>
<evidence type="ECO:0000313" key="12">
    <source>
        <dbReference type="EMBL" id="SUO96922.1"/>
    </source>
</evidence>
<comment type="similarity">
    <text evidence="3 10">Belongs to the FKBP-type PPIase family.</text>
</comment>
<keyword evidence="7 9" id="KW-0413">Isomerase</keyword>
<dbReference type="PROSITE" id="PS50059">
    <property type="entry name" value="FKBP_PPIASE"/>
    <property type="match status" value="1"/>
</dbReference>
<dbReference type="SUPFAM" id="SSF54534">
    <property type="entry name" value="FKBP-like"/>
    <property type="match status" value="1"/>
</dbReference>
<evidence type="ECO:0000256" key="6">
    <source>
        <dbReference type="ARBA" id="ARBA00023186"/>
    </source>
</evidence>
<dbReference type="EC" id="5.2.1.8" evidence="10"/>
<comment type="subcellular location">
    <subcellularLocation>
        <location evidence="2">Cytoplasm</location>
    </subcellularLocation>
</comment>
<feature type="domain" description="PPIase FKBP-type" evidence="11">
    <location>
        <begin position="7"/>
        <end position="80"/>
    </location>
</feature>
<evidence type="ECO:0000256" key="3">
    <source>
        <dbReference type="ARBA" id="ARBA00006577"/>
    </source>
</evidence>
<accession>A0A380MXB7</accession>
<dbReference type="AlphaFoldDB" id="A0A380MXB7"/>
<dbReference type="Gene3D" id="3.10.50.40">
    <property type="match status" value="1"/>
</dbReference>
<dbReference type="PANTHER" id="PTHR47861">
    <property type="entry name" value="FKBP-TYPE PEPTIDYL-PROLYL CIS-TRANS ISOMERASE SLYD"/>
    <property type="match status" value="1"/>
</dbReference>
<organism evidence="12 13">
    <name type="scientific">Suttonella indologenes</name>
    <dbReference type="NCBI Taxonomy" id="13276"/>
    <lineage>
        <taxon>Bacteria</taxon>
        <taxon>Pseudomonadati</taxon>
        <taxon>Pseudomonadota</taxon>
        <taxon>Gammaproteobacteria</taxon>
        <taxon>Cardiobacteriales</taxon>
        <taxon>Cardiobacteriaceae</taxon>
        <taxon>Suttonella</taxon>
    </lineage>
</organism>
<dbReference type="RefSeq" id="WP_115218479.1">
    <property type="nucleotide sequence ID" value="NZ_UHIA01000004.1"/>
</dbReference>
<evidence type="ECO:0000256" key="1">
    <source>
        <dbReference type="ARBA" id="ARBA00000971"/>
    </source>
</evidence>
<keyword evidence="4" id="KW-0963">Cytoplasm</keyword>
<evidence type="ECO:0000256" key="4">
    <source>
        <dbReference type="ARBA" id="ARBA00022490"/>
    </source>
</evidence>
<proteinExistence type="inferred from homology"/>
<gene>
    <name evidence="12" type="primary">slyD</name>
    <name evidence="12" type="ORF">NCTC10717_01248</name>
</gene>
<sequence>MSQITHNSAVSIHYRLTDEQGNQLDASTQEPLVYLHGHHNIIPGLEKALEGKTVGDELTITVAPAEAYGEYYQEAVQDIPREYFQGVDTIEVGMQFQSQTENGQPMLVQVIAVDDKTVRVDANHPLAGKSLTFEVKIVDIRAATEEEIAHGHIHGVGGHHH</sequence>
<evidence type="ECO:0000259" key="11">
    <source>
        <dbReference type="PROSITE" id="PS50059"/>
    </source>
</evidence>
<keyword evidence="5 9" id="KW-0697">Rotamase</keyword>
<keyword evidence="13" id="KW-1185">Reference proteome</keyword>
<evidence type="ECO:0000256" key="10">
    <source>
        <dbReference type="RuleBase" id="RU003915"/>
    </source>
</evidence>
<dbReference type="InterPro" id="IPR046357">
    <property type="entry name" value="PPIase_dom_sf"/>
</dbReference>
<dbReference type="OrthoDB" id="9808891at2"/>
<name>A0A380MXB7_9GAMM</name>
<keyword evidence="6" id="KW-0143">Chaperone</keyword>
<evidence type="ECO:0000256" key="5">
    <source>
        <dbReference type="ARBA" id="ARBA00023110"/>
    </source>
</evidence>
<dbReference type="GO" id="GO:0005737">
    <property type="term" value="C:cytoplasm"/>
    <property type="evidence" value="ECO:0007669"/>
    <property type="project" value="UniProtKB-SubCell"/>
</dbReference>
<dbReference type="EMBL" id="UHIA01000004">
    <property type="protein sequence ID" value="SUO96922.1"/>
    <property type="molecule type" value="Genomic_DNA"/>
</dbReference>
<evidence type="ECO:0000256" key="2">
    <source>
        <dbReference type="ARBA" id="ARBA00004496"/>
    </source>
</evidence>